<dbReference type="InterPro" id="IPR050465">
    <property type="entry name" value="UPF0194_transport"/>
</dbReference>
<sequence>MKRKKDILKGLTVVAACVLLIAVYVVVSNKPLKLMTETTTKGSIQEVVDVNGDIESENTKVYYSKVTATVEQLTIKKGDSVKAGDQLVLYDTKDLETSVEQAKLGTKASMESYQSSLNNNAKNNTNYANATTSLGILEQQIADEKSYISSIQESLTSANEIASEITAVTSQMASTTDSKALKKLQNKLDSLNSDYDSYDVSSLTGDLAYHQTELSQCLTSQSEYKAQQKTADASLIDSAAKDQLKTVGESAQLSQSQAEEELSKANQGIVAEFDGIITGLDIEAGAYVPEGSRLLVLESSNELKVVVNVSKYDIGKIELGQKAVASVAGNEYEGSVSKISRVADTDTSDKPQVSVEIHINNPDDKIYIGLEADVDIYTEEKNDIVTVSSTAVYSDDDGNYCYTIENGLVTKKYFTKGIESDSLVELTDGIAEGEIVITDSITDDSVGRKASAMKH</sequence>
<dbReference type="EMBL" id="NOKA02000017">
    <property type="protein sequence ID" value="RDY31360.1"/>
    <property type="molecule type" value="Genomic_DNA"/>
</dbReference>
<evidence type="ECO:0000256" key="2">
    <source>
        <dbReference type="ARBA" id="ARBA00023054"/>
    </source>
</evidence>
<feature type="transmembrane region" description="Helical" evidence="3">
    <location>
        <begin position="7"/>
        <end position="27"/>
    </location>
</feature>
<dbReference type="RefSeq" id="WP_094376236.1">
    <property type="nucleotide sequence ID" value="NZ_NOKA02000017.1"/>
</dbReference>
<comment type="caution">
    <text evidence="4">The sequence shown here is derived from an EMBL/GenBank/DDBJ whole genome shotgun (WGS) entry which is preliminary data.</text>
</comment>
<dbReference type="Gene3D" id="2.40.30.170">
    <property type="match status" value="1"/>
</dbReference>
<dbReference type="InterPro" id="IPR011053">
    <property type="entry name" value="Single_hybrid_motif"/>
</dbReference>
<dbReference type="Gene3D" id="2.40.420.20">
    <property type="match status" value="1"/>
</dbReference>
<keyword evidence="3" id="KW-0472">Membrane</keyword>
<dbReference type="Gene3D" id="1.10.287.470">
    <property type="entry name" value="Helix hairpin bin"/>
    <property type="match status" value="2"/>
</dbReference>
<evidence type="ECO:0000256" key="1">
    <source>
        <dbReference type="ARBA" id="ARBA00004196"/>
    </source>
</evidence>
<dbReference type="PANTHER" id="PTHR32347:SF14">
    <property type="entry name" value="EFFLUX SYSTEM COMPONENT YKNX-RELATED"/>
    <property type="match status" value="1"/>
</dbReference>
<keyword evidence="3" id="KW-0812">Transmembrane</keyword>
<name>A0A371JF26_9FIRM</name>
<evidence type="ECO:0000313" key="4">
    <source>
        <dbReference type="EMBL" id="RDY31360.1"/>
    </source>
</evidence>
<dbReference type="AlphaFoldDB" id="A0A371JF26"/>
<evidence type="ECO:0000313" key="5">
    <source>
        <dbReference type="Proteomes" id="UP000216411"/>
    </source>
</evidence>
<accession>A0A371JF26</accession>
<organism evidence="4 5">
    <name type="scientific">Lachnotalea glycerini</name>
    <dbReference type="NCBI Taxonomy" id="1763509"/>
    <lineage>
        <taxon>Bacteria</taxon>
        <taxon>Bacillati</taxon>
        <taxon>Bacillota</taxon>
        <taxon>Clostridia</taxon>
        <taxon>Lachnospirales</taxon>
        <taxon>Lachnospiraceae</taxon>
        <taxon>Lachnotalea</taxon>
    </lineage>
</organism>
<dbReference type="PANTHER" id="PTHR32347">
    <property type="entry name" value="EFFLUX SYSTEM COMPONENT YKNX-RELATED"/>
    <property type="match status" value="1"/>
</dbReference>
<proteinExistence type="predicted"/>
<dbReference type="GO" id="GO:0030313">
    <property type="term" value="C:cell envelope"/>
    <property type="evidence" value="ECO:0007669"/>
    <property type="project" value="UniProtKB-SubCell"/>
</dbReference>
<keyword evidence="3" id="KW-1133">Transmembrane helix</keyword>
<evidence type="ECO:0000256" key="3">
    <source>
        <dbReference type="SAM" id="Phobius"/>
    </source>
</evidence>
<dbReference type="Gene3D" id="2.40.50.100">
    <property type="match status" value="2"/>
</dbReference>
<dbReference type="SUPFAM" id="SSF51230">
    <property type="entry name" value="Single hybrid motif"/>
    <property type="match status" value="1"/>
</dbReference>
<keyword evidence="5" id="KW-1185">Reference proteome</keyword>
<protein>
    <submittedName>
        <fullName evidence="4">HlyD family efflux transporter periplasmic adaptor subunit</fullName>
    </submittedName>
</protein>
<keyword evidence="2" id="KW-0175">Coiled coil</keyword>
<dbReference type="OrthoDB" id="1995149at2"/>
<gene>
    <name evidence="4" type="ORF">CG710_010190</name>
</gene>
<comment type="subcellular location">
    <subcellularLocation>
        <location evidence="1">Cell envelope</location>
    </subcellularLocation>
</comment>
<reference evidence="4 5" key="1">
    <citation type="journal article" date="2017" name="Genome Announc.">
        <title>Draft Genome Sequence of a Sporulating and Motile Strain of Lachnotalea glycerini Isolated from Water in Quebec City, Canada.</title>
        <authorList>
            <person name="Maheux A.F."/>
            <person name="Boudreau D.K."/>
            <person name="Berube E."/>
            <person name="Boissinot M."/>
            <person name="Raymond F."/>
            <person name="Brodeur S."/>
            <person name="Corbeil J."/>
            <person name="Isabel S."/>
            <person name="Omar R.F."/>
            <person name="Bergeron M.G."/>
        </authorList>
    </citation>
    <scope>NUCLEOTIDE SEQUENCE [LARGE SCALE GENOMIC DNA]</scope>
    <source>
        <strain evidence="4 5">CCRI-19302</strain>
    </source>
</reference>
<dbReference type="Proteomes" id="UP000216411">
    <property type="component" value="Unassembled WGS sequence"/>
</dbReference>